<keyword evidence="2" id="KW-1185">Reference proteome</keyword>
<protein>
    <recommendedName>
        <fullName evidence="3">DUF4817 domain-containing protein</fullName>
    </recommendedName>
</protein>
<dbReference type="PANTHER" id="PTHR47326">
    <property type="entry name" value="TRANSPOSABLE ELEMENT TC3 TRANSPOSASE-LIKE PROTEIN"/>
    <property type="match status" value="1"/>
</dbReference>
<proteinExistence type="predicted"/>
<accession>A0A4Y2FJL8</accession>
<evidence type="ECO:0000313" key="1">
    <source>
        <dbReference type="EMBL" id="GBM40708.1"/>
    </source>
</evidence>
<evidence type="ECO:0008006" key="3">
    <source>
        <dbReference type="Google" id="ProtNLM"/>
    </source>
</evidence>
<organism evidence="1 2">
    <name type="scientific">Araneus ventricosus</name>
    <name type="common">Orbweaver spider</name>
    <name type="synonym">Epeira ventricosa</name>
    <dbReference type="NCBI Taxonomy" id="182803"/>
    <lineage>
        <taxon>Eukaryota</taxon>
        <taxon>Metazoa</taxon>
        <taxon>Ecdysozoa</taxon>
        <taxon>Arthropoda</taxon>
        <taxon>Chelicerata</taxon>
        <taxon>Arachnida</taxon>
        <taxon>Araneae</taxon>
        <taxon>Araneomorphae</taxon>
        <taxon>Entelegynae</taxon>
        <taxon>Araneoidea</taxon>
        <taxon>Araneidae</taxon>
        <taxon>Araneus</taxon>
    </lineage>
</organism>
<comment type="caution">
    <text evidence="1">The sequence shown here is derived from an EMBL/GenBank/DDBJ whole genome shotgun (WGS) entry which is preliminary data.</text>
</comment>
<dbReference type="Proteomes" id="UP000499080">
    <property type="component" value="Unassembled WGS sequence"/>
</dbReference>
<evidence type="ECO:0000313" key="2">
    <source>
        <dbReference type="Proteomes" id="UP000499080"/>
    </source>
</evidence>
<sequence>MHGRRASDELLDSTVMKSIKREFSHTSPFLPWISEGMAKYSNQEKAGMHFMYGLPNGNALEAERLYRQHFPRRHVSDRKMFERLHWCLCETGSFVTSMHVTGRGRSVQMPQVVEDVLQRVEDCPDISTREVSRAVNVLHSTVWRVLRDEGLHPYHVQKVQAFIPADYAPRVEFAHWFLQQRSLILVHMCYSQMKAPLLVKAFLIHTTFMCEHLAIRTTHVLMHIRSISA</sequence>
<dbReference type="PANTHER" id="PTHR47326:SF1">
    <property type="entry name" value="HTH PSQ-TYPE DOMAIN-CONTAINING PROTEIN"/>
    <property type="match status" value="1"/>
</dbReference>
<reference evidence="1 2" key="1">
    <citation type="journal article" date="2019" name="Sci. Rep.">
        <title>Orb-weaving spider Araneus ventricosus genome elucidates the spidroin gene catalogue.</title>
        <authorList>
            <person name="Kono N."/>
            <person name="Nakamura H."/>
            <person name="Ohtoshi R."/>
            <person name="Moran D.A.P."/>
            <person name="Shinohara A."/>
            <person name="Yoshida Y."/>
            <person name="Fujiwara M."/>
            <person name="Mori M."/>
            <person name="Tomita M."/>
            <person name="Arakawa K."/>
        </authorList>
    </citation>
    <scope>NUCLEOTIDE SEQUENCE [LARGE SCALE GENOMIC DNA]</scope>
</reference>
<gene>
    <name evidence="1" type="ORF">AVEN_159676_1</name>
</gene>
<dbReference type="OrthoDB" id="6437217at2759"/>
<name>A0A4Y2FJL8_ARAVE</name>
<dbReference type="AlphaFoldDB" id="A0A4Y2FJL8"/>
<dbReference type="EMBL" id="BGPR01000939">
    <property type="protein sequence ID" value="GBM40708.1"/>
    <property type="molecule type" value="Genomic_DNA"/>
</dbReference>